<dbReference type="InterPro" id="IPR008930">
    <property type="entry name" value="Terpenoid_cyclase/PrenylTrfase"/>
</dbReference>
<dbReference type="PANTHER" id="PTHR40094:SF1">
    <property type="entry name" value="UBIQUITIN DOMAIN-CONTAINING PROTEIN"/>
    <property type="match status" value="1"/>
</dbReference>
<evidence type="ECO:0000259" key="4">
    <source>
        <dbReference type="SMART" id="SM01359"/>
    </source>
</evidence>
<dbReference type="InterPro" id="IPR002890">
    <property type="entry name" value="MG2"/>
</dbReference>
<dbReference type="SUPFAM" id="SSF48239">
    <property type="entry name" value="Terpenoid cyclases/Protein prenyltransferases"/>
    <property type="match status" value="1"/>
</dbReference>
<organism evidence="6 7">
    <name type="scientific">Anatilimnocola aggregata</name>
    <dbReference type="NCBI Taxonomy" id="2528021"/>
    <lineage>
        <taxon>Bacteria</taxon>
        <taxon>Pseudomonadati</taxon>
        <taxon>Planctomycetota</taxon>
        <taxon>Planctomycetia</taxon>
        <taxon>Pirellulales</taxon>
        <taxon>Pirellulaceae</taxon>
        <taxon>Anatilimnocola</taxon>
    </lineage>
</organism>
<feature type="domain" description="Alpha-2-macroglobulin" evidence="5">
    <location>
        <begin position="1326"/>
        <end position="1416"/>
    </location>
</feature>
<dbReference type="InterPro" id="IPR013783">
    <property type="entry name" value="Ig-like_fold"/>
</dbReference>
<feature type="chain" id="PRO_5022017841" evidence="3">
    <location>
        <begin position="27"/>
        <end position="2080"/>
    </location>
</feature>
<proteinExistence type="inferred from homology"/>
<dbReference type="Pfam" id="PF17791">
    <property type="entry name" value="MG3"/>
    <property type="match status" value="1"/>
</dbReference>
<evidence type="ECO:0000313" key="6">
    <source>
        <dbReference type="EMBL" id="QDU29498.1"/>
    </source>
</evidence>
<evidence type="ECO:0000313" key="7">
    <source>
        <dbReference type="Proteomes" id="UP000315017"/>
    </source>
</evidence>
<dbReference type="GO" id="GO:0004866">
    <property type="term" value="F:endopeptidase inhibitor activity"/>
    <property type="evidence" value="ECO:0007669"/>
    <property type="project" value="InterPro"/>
</dbReference>
<dbReference type="Gene3D" id="1.50.10.20">
    <property type="match status" value="1"/>
</dbReference>
<accession>A0A517YH18</accession>
<name>A0A517YH18_9BACT</name>
<dbReference type="InterPro" id="IPR041246">
    <property type="entry name" value="Bact_MG10"/>
</dbReference>
<dbReference type="Pfam" id="PF01835">
    <property type="entry name" value="MG2"/>
    <property type="match status" value="1"/>
</dbReference>
<dbReference type="EMBL" id="CP036274">
    <property type="protein sequence ID" value="QDU29498.1"/>
    <property type="molecule type" value="Genomic_DNA"/>
</dbReference>
<dbReference type="PANTHER" id="PTHR40094">
    <property type="entry name" value="ALPHA-2-MACROGLOBULIN HOMOLOG"/>
    <property type="match status" value="1"/>
</dbReference>
<evidence type="ECO:0000259" key="5">
    <source>
        <dbReference type="SMART" id="SM01360"/>
    </source>
</evidence>
<dbReference type="SMART" id="SM01360">
    <property type="entry name" value="A2M"/>
    <property type="match status" value="1"/>
</dbReference>
<dbReference type="RefSeq" id="WP_145093382.1">
    <property type="nucleotide sequence ID" value="NZ_CP036274.1"/>
</dbReference>
<dbReference type="InterPro" id="IPR041555">
    <property type="entry name" value="MG3"/>
</dbReference>
<dbReference type="OrthoDB" id="9767116at2"/>
<feature type="region of interest" description="Disordered" evidence="2">
    <location>
        <begin position="1292"/>
        <end position="1316"/>
    </location>
</feature>
<sequence length="2080" mass="234645" precursor="true">MNSKQWFRFSLAGLAILGLVVSGALSQAPDLGQLRAKSQKLMNDGNFREAYNGFQQLALDAKNDPKLVAGDLDRAVQCLNNLGRTKEFDELVEASIKVHKANWRLLQGAATQYTNAQHQGFLIAGNYERGHRRGGGKVVNSVDRDRTRALQLMQDALPLVVKDDNKGEVAQFFLNLSEQMLSNRGIHEAWRLQYLTDLSKLPDLDDGYFRFRDSTGAPVDAAGNPIYHTTSATWEAAETDGQRWRWAQEQAIENSPALRMQVWTQFASFLQQQFGVQTMQRGGFGRNFGGPTRDDDTTKDESGTFALHTLKETETIAKLASGIKRFTLPDEFNHIKLYQKIAAEDKVTFGEQALNQLAQIFENRRQYPTAAKYWQESITRHRDTNDWKKNRLEQIVSNWGTFEAVSTQPAGKGATVDFRFRNGKKVKFDAREIKIDLLLADLKEYLKSDPGNRVDWNRINIGNIGWRIVQQNEQKFLDEAVAAWELDVDPRPDHFDRRVTVTTPLQKPGAYLLTGTMVDGNVSKIILWVADTAIVHKTLEGKQLYFVGDAVNGAPIAEANVEFFGWQQRHLGGNRFQVTTTNFAEKTGPDGLLTPDPKDLKQEFQWLVMARGDKGRMAFFGFQGVWNAAIHDQEYNQVKVFSITDRPVYRPKQKVNFKLWFRTAKYDQPDNSEFAKRSFPIAIFNPKNEKILSKTIETDDFGGLSGEYELPEDAQLGQYRIQLDAGHGLRFQAMGGNHFRVEEYKKPEFEVKVAAPTEPVMLGEKITAKINANYYFGAPVAKGKIKYKVMRSSHSANWFPVASWDWCFGSGYWWFGYDYPWYRGFDEWAGCRRPLPPWIWRGPQHPPEIVAEVEREISPDGSLDVEIDTAIAKELHGDTDHEYTISVEVRDESRRTITGEGKVLVARKPFKVFTWVNRGFYRVGDTVEANFKAQTLDNKPVEGTGVLTLYKITYDDKRQPIETAVRRWELNTNAEGVAQQQMKASAKGQYRLSYELVDSKKHKIEGGYIFTIVGDGNDGTDFRFNNLELIQDKKEYAPGDQLKLQVNTDRTDSTVLLFIRPTNGVYLPPKVLRLKGKSVIQEIEIVKRDMPNFFVEALTIADGNVYVESKEVIVPPEKRILNVEVLPSALTYKPGQKAKVKIKLTDLNGENYSGSTVVSVYDKSVEYVSGGSNVPDIKEFFWKWRRHHNPQTQESLARSSHNMTLPNKPGMSFLGVFGASVADEMGEADHLAANLGDAKGDGGGFGGGELKFARGMAMDGANREASAMPMAAAAPGGDMLADRAGGELRKSMNGVEKQQAGQADKPSAGGGGPLVEPSVRTKFADTAYWNAAISTAKDGTAEIDIDMPENLTGWKIRVWGMGHGTRVGSGDAEVTTRKDLLVRLQAPRFFVQKDEVVLTANVHNYLPKEKEVTVTLEVPGNVLEPISDKTVKIMIPAGGEQRVDWRCKVTSEGEAVVRMKALTDEESDAMEMKLPSYVHGMLKTESWASTIRPDQAVGKVNITVPTERRVEQSVLEIRYSPSLALAMVDALPYLAEYPYDSTDQTLNRFLPSVITQKTLLGLNLDLKAIGEKRTNLNAQEIGNDRERAKQWQRFDRNPVFDEAELTRMVKEGVKALTDQQISDGGWGWFSGSGERSFPHTTATVVRGLQIAKANDVALVPGTLERGIDWLRRYQAQQLELLKNFEQKKEKVPTKQFADAMDAFAYMVLNDAGSDNVEMRDRIYRDRIQIPVYGKAMFGLALDKVGDREKLDMIMQNIDQFLVQDTENETAFLRLPASNHWWSWHGSEIEANAYYLKLLAKTEPKGEKAPRLVKYLLNNRKHATYWQNTRDTALCVEAFADFIRASGEMEPELTVEVWMDGEMKKAVEITKENLFTYDNKFVLSGADVKDGKHEVELRRRGKGPIYFNAYLTNFTLEDHIEKAGLEVNVNRKYYKLNPVDKKINVAGSRGQPVSQKVEKYEREELKELATLKSGDLVEIELEIDSKNDYEYLMFEDMKASGFEPVDLRSGYNSNSLGAYMELRDNRVAFFVRALARGKHSVSYRMRAEIPGKFSALPTRASAVYAPELKGNSDEIKLQIVD</sequence>
<evidence type="ECO:0000256" key="1">
    <source>
        <dbReference type="ARBA" id="ARBA00010556"/>
    </source>
</evidence>
<feature type="domain" description="Alpha-2-macroglobulin bait region" evidence="4">
    <location>
        <begin position="1027"/>
        <end position="1168"/>
    </location>
</feature>
<dbReference type="Gene3D" id="2.60.40.1930">
    <property type="match status" value="1"/>
</dbReference>
<protein>
    <submittedName>
        <fullName evidence="6">MG2 domain protein</fullName>
    </submittedName>
</protein>
<comment type="similarity">
    <text evidence="1">Belongs to the protease inhibitor I39 (alpha-2-macroglobulin) family. Bacterial alpha-2-macroglobulin subfamily.</text>
</comment>
<keyword evidence="7" id="KW-1185">Reference proteome</keyword>
<dbReference type="Pfam" id="PF00207">
    <property type="entry name" value="A2M"/>
    <property type="match status" value="1"/>
</dbReference>
<dbReference type="Pfam" id="PF17973">
    <property type="entry name" value="bMG10"/>
    <property type="match status" value="1"/>
</dbReference>
<gene>
    <name evidence="6" type="ORF">ETAA8_46090</name>
</gene>
<evidence type="ECO:0000256" key="2">
    <source>
        <dbReference type="SAM" id="MobiDB-lite"/>
    </source>
</evidence>
<dbReference type="Gene3D" id="2.60.40.10">
    <property type="entry name" value="Immunoglobulins"/>
    <property type="match status" value="1"/>
</dbReference>
<evidence type="ECO:0000256" key="3">
    <source>
        <dbReference type="SAM" id="SignalP"/>
    </source>
</evidence>
<reference evidence="6 7" key="1">
    <citation type="submission" date="2019-02" db="EMBL/GenBank/DDBJ databases">
        <title>Deep-cultivation of Planctomycetes and their phenomic and genomic characterization uncovers novel biology.</title>
        <authorList>
            <person name="Wiegand S."/>
            <person name="Jogler M."/>
            <person name="Boedeker C."/>
            <person name="Pinto D."/>
            <person name="Vollmers J."/>
            <person name="Rivas-Marin E."/>
            <person name="Kohn T."/>
            <person name="Peeters S.H."/>
            <person name="Heuer A."/>
            <person name="Rast P."/>
            <person name="Oberbeckmann S."/>
            <person name="Bunk B."/>
            <person name="Jeske O."/>
            <person name="Meyerdierks A."/>
            <person name="Storesund J.E."/>
            <person name="Kallscheuer N."/>
            <person name="Luecker S."/>
            <person name="Lage O.M."/>
            <person name="Pohl T."/>
            <person name="Merkel B.J."/>
            <person name="Hornburger P."/>
            <person name="Mueller R.-W."/>
            <person name="Bruemmer F."/>
            <person name="Labrenz M."/>
            <person name="Spormann A.M."/>
            <person name="Op den Camp H."/>
            <person name="Overmann J."/>
            <person name="Amann R."/>
            <person name="Jetten M.S.M."/>
            <person name="Mascher T."/>
            <person name="Medema M.H."/>
            <person name="Devos D.P."/>
            <person name="Kaster A.-K."/>
            <person name="Ovreas L."/>
            <person name="Rohde M."/>
            <person name="Galperin M.Y."/>
            <person name="Jogler C."/>
        </authorList>
    </citation>
    <scope>NUCLEOTIDE SEQUENCE [LARGE SCALE GENOMIC DNA]</scope>
    <source>
        <strain evidence="6 7">ETA_A8</strain>
    </source>
</reference>
<dbReference type="Proteomes" id="UP000315017">
    <property type="component" value="Chromosome"/>
</dbReference>
<keyword evidence="3" id="KW-0732">Signal</keyword>
<dbReference type="InterPro" id="IPR001599">
    <property type="entry name" value="Macroglobln_a2"/>
</dbReference>
<dbReference type="InterPro" id="IPR011625">
    <property type="entry name" value="A2M_N_BRD"/>
</dbReference>
<dbReference type="InterPro" id="IPR051802">
    <property type="entry name" value="YfhM-like"/>
</dbReference>
<dbReference type="SMART" id="SM01359">
    <property type="entry name" value="A2M_N_2"/>
    <property type="match status" value="1"/>
</dbReference>
<dbReference type="Pfam" id="PF07703">
    <property type="entry name" value="A2M_BRD"/>
    <property type="match status" value="1"/>
</dbReference>
<feature type="signal peptide" evidence="3">
    <location>
        <begin position="1"/>
        <end position="26"/>
    </location>
</feature>
<dbReference type="KEGG" id="aagg:ETAA8_46090"/>